<evidence type="ECO:0000256" key="2">
    <source>
        <dbReference type="ARBA" id="ARBA00023163"/>
    </source>
</evidence>
<accession>A0ABW6XSG5</accession>
<dbReference type="InterPro" id="IPR023459">
    <property type="entry name" value="Tscrpt_elong_fac_GreA/B_fam"/>
</dbReference>
<evidence type="ECO:0000259" key="3">
    <source>
        <dbReference type="Pfam" id="PF01272"/>
    </source>
</evidence>
<sequence length="155" mass="16111">MTGGPEPISAVAREALERELDDLRTEREAVAVTLKDGGGDQTGDRADQADELERATELDRLDRRIDEIGGRLREADAAGAPPTDAVGVGTTVTVRFEDGTESTVQIGEVAAVLDRTMVTADSPLGAALLGHRAGDTVTYVTPEGPATAVVLSLGD</sequence>
<feature type="domain" description="Transcription elongation factor GreA/GreB N-terminal" evidence="4">
    <location>
        <begin position="7"/>
        <end position="75"/>
    </location>
</feature>
<name>A0ABW6XSG5_9ACTN</name>
<dbReference type="PIRSF" id="PIRSF006092">
    <property type="entry name" value="GreA_GreB"/>
    <property type="match status" value="1"/>
</dbReference>
<dbReference type="InterPro" id="IPR022691">
    <property type="entry name" value="Tscrpt_elong_fac_GreA/B_N"/>
</dbReference>
<dbReference type="Pfam" id="PF01272">
    <property type="entry name" value="GreA_GreB"/>
    <property type="match status" value="1"/>
</dbReference>
<evidence type="ECO:0000313" key="6">
    <source>
        <dbReference type="Proteomes" id="UP001602370"/>
    </source>
</evidence>
<comment type="caution">
    <text evidence="5">The sequence shown here is derived from an EMBL/GenBank/DDBJ whole genome shotgun (WGS) entry which is preliminary data.</text>
</comment>
<dbReference type="Pfam" id="PF03449">
    <property type="entry name" value="GreA_GreB_N"/>
    <property type="match status" value="1"/>
</dbReference>
<dbReference type="SUPFAM" id="SSF54534">
    <property type="entry name" value="FKBP-like"/>
    <property type="match status" value="1"/>
</dbReference>
<dbReference type="InterPro" id="IPR001437">
    <property type="entry name" value="Tscrpt_elong_fac_GreA/B_C"/>
</dbReference>
<keyword evidence="6" id="KW-1185">Reference proteome</keyword>
<dbReference type="Gene3D" id="3.10.50.30">
    <property type="entry name" value="Transcription elongation factor, GreA/GreB, C-terminal domain"/>
    <property type="match status" value="1"/>
</dbReference>
<evidence type="ECO:0000259" key="4">
    <source>
        <dbReference type="Pfam" id="PF03449"/>
    </source>
</evidence>
<proteinExistence type="predicted"/>
<dbReference type="RefSeq" id="WP_030313872.1">
    <property type="nucleotide sequence ID" value="NZ_JBIBDZ010000005.1"/>
</dbReference>
<dbReference type="EMBL" id="JBIBDZ010000005">
    <property type="protein sequence ID" value="MFF5920445.1"/>
    <property type="molecule type" value="Genomic_DNA"/>
</dbReference>
<dbReference type="PANTHER" id="PTHR30437:SF4">
    <property type="entry name" value="TRANSCRIPTION ELONGATION FACTOR GREA"/>
    <property type="match status" value="1"/>
</dbReference>
<protein>
    <submittedName>
        <fullName evidence="5">GreA/GreB family elongation factor</fullName>
    </submittedName>
</protein>
<keyword evidence="5" id="KW-0251">Elongation factor</keyword>
<keyword evidence="2" id="KW-0804">Transcription</keyword>
<dbReference type="InterPro" id="IPR036953">
    <property type="entry name" value="GreA/GreB_C_sf"/>
</dbReference>
<evidence type="ECO:0000313" key="5">
    <source>
        <dbReference type="EMBL" id="MFF5920445.1"/>
    </source>
</evidence>
<dbReference type="PANTHER" id="PTHR30437">
    <property type="entry name" value="TRANSCRIPTION ELONGATION FACTOR GREA"/>
    <property type="match status" value="1"/>
</dbReference>
<dbReference type="NCBIfam" id="NF004548">
    <property type="entry name" value="PRK05892.1"/>
    <property type="match status" value="1"/>
</dbReference>
<dbReference type="Proteomes" id="UP001602370">
    <property type="component" value="Unassembled WGS sequence"/>
</dbReference>
<feature type="domain" description="Transcription elongation factor GreA/GreB C-terminal" evidence="3">
    <location>
        <begin position="82"/>
        <end position="152"/>
    </location>
</feature>
<organism evidence="5 6">
    <name type="scientific">Streptomyces flavochromogenes</name>
    <dbReference type="NCBI Taxonomy" id="68199"/>
    <lineage>
        <taxon>Bacteria</taxon>
        <taxon>Bacillati</taxon>
        <taxon>Actinomycetota</taxon>
        <taxon>Actinomycetes</taxon>
        <taxon>Kitasatosporales</taxon>
        <taxon>Streptomycetaceae</taxon>
        <taxon>Streptomyces</taxon>
    </lineage>
</organism>
<gene>
    <name evidence="5" type="ORF">ACFY8C_19205</name>
</gene>
<keyword evidence="5" id="KW-0648">Protein biosynthesis</keyword>
<reference evidence="5 6" key="1">
    <citation type="submission" date="2024-10" db="EMBL/GenBank/DDBJ databases">
        <title>The Natural Products Discovery Center: Release of the First 8490 Sequenced Strains for Exploring Actinobacteria Biosynthetic Diversity.</title>
        <authorList>
            <person name="Kalkreuter E."/>
            <person name="Kautsar S.A."/>
            <person name="Yang D."/>
            <person name="Bader C.D."/>
            <person name="Teijaro C.N."/>
            <person name="Fluegel L."/>
            <person name="Davis C.M."/>
            <person name="Simpson J.R."/>
            <person name="Lauterbach L."/>
            <person name="Steele A.D."/>
            <person name="Gui C."/>
            <person name="Meng S."/>
            <person name="Li G."/>
            <person name="Viehrig K."/>
            <person name="Ye F."/>
            <person name="Su P."/>
            <person name="Kiefer A.F."/>
            <person name="Nichols A."/>
            <person name="Cepeda A.J."/>
            <person name="Yan W."/>
            <person name="Fan B."/>
            <person name="Jiang Y."/>
            <person name="Adhikari A."/>
            <person name="Zheng C.-J."/>
            <person name="Schuster L."/>
            <person name="Cowan T.M."/>
            <person name="Smanski M.J."/>
            <person name="Chevrette M.G."/>
            <person name="De Carvalho L.P.S."/>
            <person name="Shen B."/>
        </authorList>
    </citation>
    <scope>NUCLEOTIDE SEQUENCE [LARGE SCALE GENOMIC DNA]</scope>
    <source>
        <strain evidence="5 6">NPDC012605</strain>
    </source>
</reference>
<keyword evidence="1" id="KW-0805">Transcription regulation</keyword>
<dbReference type="GO" id="GO:0003746">
    <property type="term" value="F:translation elongation factor activity"/>
    <property type="evidence" value="ECO:0007669"/>
    <property type="project" value="UniProtKB-KW"/>
</dbReference>
<evidence type="ECO:0000256" key="1">
    <source>
        <dbReference type="ARBA" id="ARBA00023015"/>
    </source>
</evidence>